<dbReference type="GO" id="GO:0003735">
    <property type="term" value="F:structural constituent of ribosome"/>
    <property type="evidence" value="ECO:0007669"/>
    <property type="project" value="InterPro"/>
</dbReference>
<dbReference type="GO" id="GO:0022625">
    <property type="term" value="C:cytosolic large ribosomal subunit"/>
    <property type="evidence" value="ECO:0007669"/>
    <property type="project" value="TreeGrafter"/>
</dbReference>
<reference evidence="11 12" key="1">
    <citation type="submission" date="2013-08" db="EMBL/GenBank/DDBJ databases">
        <authorList>
            <person name="Weinstock G."/>
            <person name="Sodergren E."/>
            <person name="Wylie T."/>
            <person name="Fulton L."/>
            <person name="Fulton R."/>
            <person name="Fronick C."/>
            <person name="O'Laughlin M."/>
            <person name="Godfrey J."/>
            <person name="Miner T."/>
            <person name="Herter B."/>
            <person name="Appelbaum E."/>
            <person name="Cordes M."/>
            <person name="Lek S."/>
            <person name="Wollam A."/>
            <person name="Pepin K.H."/>
            <person name="Palsikar V.B."/>
            <person name="Mitreva M."/>
            <person name="Wilson R.K."/>
        </authorList>
    </citation>
    <scope>NUCLEOTIDE SEQUENCE [LARGE SCALE GENOMIC DNA]</scope>
    <source>
        <strain evidence="11 12">ATCC 15930</strain>
    </source>
</reference>
<feature type="compositionally biased region" description="Basic residues" evidence="10">
    <location>
        <begin position="1"/>
        <end position="10"/>
    </location>
</feature>
<dbReference type="PATRIC" id="fig|1122985.7.peg.660"/>
<dbReference type="GO" id="GO:0006412">
    <property type="term" value="P:translation"/>
    <property type="evidence" value="ECO:0007669"/>
    <property type="project" value="UniProtKB-UniRule"/>
</dbReference>
<sequence length="142" mass="16065">MLQPKRVRYRRPQDGRGNKGNASRGTQLAFGSFGIKTLEAKWIDSRQIEAARVAVNRYMQREGQVWIRIFPDKPITRKPADVRMGKGKGDPAGWVAPVTPGRILFEVEGVSFDIAKEALRLAAQKLPVKTKFVVRRDYDKNA</sequence>
<keyword evidence="12" id="KW-1185">Reference proteome</keyword>
<dbReference type="CDD" id="cd01433">
    <property type="entry name" value="Ribosomal_L16_L10e"/>
    <property type="match status" value="1"/>
</dbReference>
<evidence type="ECO:0000256" key="9">
    <source>
        <dbReference type="RuleBase" id="RU004414"/>
    </source>
</evidence>
<dbReference type="InterPro" id="IPR036920">
    <property type="entry name" value="Ribosomal_uL16_sf"/>
</dbReference>
<dbReference type="GeneID" id="84899805"/>
<evidence type="ECO:0000256" key="4">
    <source>
        <dbReference type="ARBA" id="ARBA00022980"/>
    </source>
</evidence>
<proteinExistence type="inferred from homology"/>
<dbReference type="HAMAP" id="MF_01342">
    <property type="entry name" value="Ribosomal_uL16"/>
    <property type="match status" value="1"/>
</dbReference>
<gene>
    <name evidence="7" type="primary">rplP</name>
    <name evidence="11" type="ORF">HMPREF1991_00633</name>
</gene>
<evidence type="ECO:0000256" key="5">
    <source>
        <dbReference type="ARBA" id="ARBA00023274"/>
    </source>
</evidence>
<dbReference type="GO" id="GO:0000049">
    <property type="term" value="F:tRNA binding"/>
    <property type="evidence" value="ECO:0007669"/>
    <property type="project" value="UniProtKB-KW"/>
</dbReference>
<keyword evidence="7 9" id="KW-0694">RNA-binding</keyword>
<evidence type="ECO:0000256" key="2">
    <source>
        <dbReference type="ARBA" id="ARBA00022555"/>
    </source>
</evidence>
<evidence type="ECO:0000313" key="11">
    <source>
        <dbReference type="EMBL" id="KDR53269.1"/>
    </source>
</evidence>
<keyword evidence="4 7" id="KW-0689">Ribosomal protein</keyword>
<dbReference type="InterPro" id="IPR000114">
    <property type="entry name" value="Ribosomal_uL16_bact-type"/>
</dbReference>
<dbReference type="AlphaFoldDB" id="A0A069QMN7"/>
<keyword evidence="2 7" id="KW-0820">tRNA-binding</keyword>
<feature type="region of interest" description="Disordered" evidence="10">
    <location>
        <begin position="1"/>
        <end position="25"/>
    </location>
</feature>
<evidence type="ECO:0000256" key="8">
    <source>
        <dbReference type="RuleBase" id="RU004413"/>
    </source>
</evidence>
<evidence type="ECO:0000256" key="7">
    <source>
        <dbReference type="HAMAP-Rule" id="MF_01342"/>
    </source>
</evidence>
<dbReference type="eggNOG" id="COG0197">
    <property type="taxonomic scope" value="Bacteria"/>
</dbReference>
<dbReference type="GO" id="GO:0019843">
    <property type="term" value="F:rRNA binding"/>
    <property type="evidence" value="ECO:0007669"/>
    <property type="project" value="UniProtKB-UniRule"/>
</dbReference>
<comment type="function">
    <text evidence="7 9">Binds 23S rRNA and is also seen to make contacts with the A and possibly P site tRNAs.</text>
</comment>
<evidence type="ECO:0000256" key="10">
    <source>
        <dbReference type="SAM" id="MobiDB-lite"/>
    </source>
</evidence>
<accession>A0A069QMN7</accession>
<dbReference type="PANTHER" id="PTHR12220">
    <property type="entry name" value="50S/60S RIBOSOMAL PROTEIN L16"/>
    <property type="match status" value="1"/>
</dbReference>
<dbReference type="InterPro" id="IPR047873">
    <property type="entry name" value="Ribosomal_uL16"/>
</dbReference>
<comment type="subunit">
    <text evidence="7 9">Part of the 50S ribosomal subunit.</text>
</comment>
<dbReference type="EMBL" id="JNGW01000022">
    <property type="protein sequence ID" value="KDR53269.1"/>
    <property type="molecule type" value="Genomic_DNA"/>
</dbReference>
<dbReference type="PANTHER" id="PTHR12220:SF13">
    <property type="entry name" value="LARGE RIBOSOMAL SUBUNIT PROTEIN UL16M"/>
    <property type="match status" value="1"/>
</dbReference>
<keyword evidence="3 7" id="KW-0699">rRNA-binding</keyword>
<dbReference type="PROSITE" id="PS00701">
    <property type="entry name" value="RIBOSOMAL_L16_2"/>
    <property type="match status" value="1"/>
</dbReference>
<dbReference type="FunFam" id="3.90.1170.10:FF:000001">
    <property type="entry name" value="50S ribosomal protein L16"/>
    <property type="match status" value="1"/>
</dbReference>
<dbReference type="InterPro" id="IPR016180">
    <property type="entry name" value="Ribosomal_uL16_dom"/>
</dbReference>
<protein>
    <recommendedName>
        <fullName evidence="6 7">Large ribosomal subunit protein uL16</fullName>
    </recommendedName>
</protein>
<comment type="similarity">
    <text evidence="1 7 8">Belongs to the universal ribosomal protein uL16 family.</text>
</comment>
<dbReference type="RefSeq" id="WP_009231168.1">
    <property type="nucleotide sequence ID" value="NZ_KB899218.1"/>
</dbReference>
<organism evidence="11 12">
    <name type="scientific">Hoylesella loescheii DSM 19665 = JCM 12249 = ATCC 15930</name>
    <dbReference type="NCBI Taxonomy" id="1122985"/>
    <lineage>
        <taxon>Bacteria</taxon>
        <taxon>Pseudomonadati</taxon>
        <taxon>Bacteroidota</taxon>
        <taxon>Bacteroidia</taxon>
        <taxon>Bacteroidales</taxon>
        <taxon>Prevotellaceae</taxon>
        <taxon>Hoylesella</taxon>
    </lineage>
</organism>
<dbReference type="Proteomes" id="UP000027442">
    <property type="component" value="Unassembled WGS sequence"/>
</dbReference>
<dbReference type="HOGENOM" id="CLU_078858_2_1_10"/>
<dbReference type="NCBIfam" id="TIGR01164">
    <property type="entry name" value="rplP_bact"/>
    <property type="match status" value="1"/>
</dbReference>
<name>A0A069QMN7_HOYLO</name>
<dbReference type="SUPFAM" id="SSF54686">
    <property type="entry name" value="Ribosomal protein L16p/L10e"/>
    <property type="match status" value="1"/>
</dbReference>
<dbReference type="Gene3D" id="3.90.1170.10">
    <property type="entry name" value="Ribosomal protein L10e/L16"/>
    <property type="match status" value="1"/>
</dbReference>
<evidence type="ECO:0000256" key="6">
    <source>
        <dbReference type="ARBA" id="ARBA00035198"/>
    </source>
</evidence>
<dbReference type="InterPro" id="IPR020798">
    <property type="entry name" value="Ribosomal_uL16_CS"/>
</dbReference>
<keyword evidence="5 7" id="KW-0687">Ribonucleoprotein</keyword>
<evidence type="ECO:0000313" key="12">
    <source>
        <dbReference type="Proteomes" id="UP000027442"/>
    </source>
</evidence>
<evidence type="ECO:0000256" key="3">
    <source>
        <dbReference type="ARBA" id="ARBA00022730"/>
    </source>
</evidence>
<dbReference type="Pfam" id="PF00252">
    <property type="entry name" value="Ribosomal_L16"/>
    <property type="match status" value="1"/>
</dbReference>
<dbReference type="PRINTS" id="PR00060">
    <property type="entry name" value="RIBOSOMALL16"/>
</dbReference>
<comment type="caution">
    <text evidence="11">The sequence shown here is derived from an EMBL/GenBank/DDBJ whole genome shotgun (WGS) entry which is preliminary data.</text>
</comment>
<evidence type="ECO:0000256" key="1">
    <source>
        <dbReference type="ARBA" id="ARBA00008931"/>
    </source>
</evidence>